<feature type="domain" description="DUF4283" evidence="4">
    <location>
        <begin position="48"/>
        <end position="123"/>
    </location>
</feature>
<feature type="region of interest" description="Disordered" evidence="1">
    <location>
        <begin position="1"/>
        <end position="26"/>
    </location>
</feature>
<dbReference type="GO" id="GO:0004523">
    <property type="term" value="F:RNA-DNA hybrid ribonuclease activity"/>
    <property type="evidence" value="ECO:0007669"/>
    <property type="project" value="InterPro"/>
</dbReference>
<proteinExistence type="predicted"/>
<evidence type="ECO:0000313" key="7">
    <source>
        <dbReference type="Proteomes" id="UP000655225"/>
    </source>
</evidence>
<dbReference type="InterPro" id="IPR040256">
    <property type="entry name" value="At4g02000-like"/>
</dbReference>
<dbReference type="InterPro" id="IPR026960">
    <property type="entry name" value="RVT-Znf"/>
</dbReference>
<keyword evidence="7" id="KW-1185">Reference proteome</keyword>
<evidence type="ECO:0000259" key="2">
    <source>
        <dbReference type="Pfam" id="PF13456"/>
    </source>
</evidence>
<dbReference type="EMBL" id="JABCRI010000021">
    <property type="protein sequence ID" value="KAF8380160.1"/>
    <property type="molecule type" value="Genomic_DNA"/>
</dbReference>
<dbReference type="OMA" id="TIPFWIS"/>
<evidence type="ECO:0000259" key="3">
    <source>
        <dbReference type="Pfam" id="PF13966"/>
    </source>
</evidence>
<dbReference type="Pfam" id="PF14392">
    <property type="entry name" value="zf-CCHC_4"/>
    <property type="match status" value="1"/>
</dbReference>
<dbReference type="InterPro" id="IPR036397">
    <property type="entry name" value="RNaseH_sf"/>
</dbReference>
<feature type="domain" description="RNase H type-1" evidence="2">
    <location>
        <begin position="833"/>
        <end position="937"/>
    </location>
</feature>
<dbReference type="GO" id="GO:0003676">
    <property type="term" value="F:nucleic acid binding"/>
    <property type="evidence" value="ECO:0007669"/>
    <property type="project" value="InterPro"/>
</dbReference>
<dbReference type="Pfam" id="PF14111">
    <property type="entry name" value="DUF4283"/>
    <property type="match status" value="1"/>
</dbReference>
<name>A0A834YJH8_TETSI</name>
<dbReference type="CDD" id="cd06222">
    <property type="entry name" value="RNase_H_like"/>
    <property type="match status" value="1"/>
</dbReference>
<evidence type="ECO:0000313" key="6">
    <source>
        <dbReference type="EMBL" id="KAF8380160.1"/>
    </source>
</evidence>
<evidence type="ECO:0000259" key="4">
    <source>
        <dbReference type="Pfam" id="PF14111"/>
    </source>
</evidence>
<dbReference type="AlphaFoldDB" id="A0A834YJH8"/>
<dbReference type="InterPro" id="IPR012337">
    <property type="entry name" value="RNaseH-like_sf"/>
</dbReference>
<organism evidence="6 7">
    <name type="scientific">Tetracentron sinense</name>
    <name type="common">Spur-leaf</name>
    <dbReference type="NCBI Taxonomy" id="13715"/>
    <lineage>
        <taxon>Eukaryota</taxon>
        <taxon>Viridiplantae</taxon>
        <taxon>Streptophyta</taxon>
        <taxon>Embryophyta</taxon>
        <taxon>Tracheophyta</taxon>
        <taxon>Spermatophyta</taxon>
        <taxon>Magnoliopsida</taxon>
        <taxon>Trochodendrales</taxon>
        <taxon>Trochodendraceae</taxon>
        <taxon>Tetracentron</taxon>
    </lineage>
</organism>
<evidence type="ECO:0008006" key="8">
    <source>
        <dbReference type="Google" id="ProtNLM"/>
    </source>
</evidence>
<dbReference type="Pfam" id="PF13456">
    <property type="entry name" value="RVT_3"/>
    <property type="match status" value="1"/>
</dbReference>
<dbReference type="OrthoDB" id="1717299at2759"/>
<dbReference type="InterPro" id="IPR025558">
    <property type="entry name" value="DUF4283"/>
</dbReference>
<dbReference type="Pfam" id="PF13966">
    <property type="entry name" value="zf-RVT"/>
    <property type="match status" value="1"/>
</dbReference>
<accession>A0A834YJH8</accession>
<dbReference type="Proteomes" id="UP000655225">
    <property type="component" value="Unassembled WGS sequence"/>
</dbReference>
<reference evidence="6 7" key="1">
    <citation type="submission" date="2020-04" db="EMBL/GenBank/DDBJ databases">
        <title>Plant Genome Project.</title>
        <authorList>
            <person name="Zhang R.-G."/>
        </authorList>
    </citation>
    <scope>NUCLEOTIDE SEQUENCE [LARGE SCALE GENOMIC DNA]</scope>
    <source>
        <strain evidence="6">YNK0</strain>
        <tissue evidence="6">Leaf</tissue>
    </source>
</reference>
<feature type="compositionally biased region" description="Low complexity" evidence="1">
    <location>
        <begin position="1"/>
        <end position="15"/>
    </location>
</feature>
<dbReference type="SUPFAM" id="SSF53098">
    <property type="entry name" value="Ribonuclease H-like"/>
    <property type="match status" value="1"/>
</dbReference>
<gene>
    <name evidence="6" type="ORF">HHK36_027643</name>
</gene>
<evidence type="ECO:0000259" key="5">
    <source>
        <dbReference type="Pfam" id="PF14392"/>
    </source>
</evidence>
<comment type="caution">
    <text evidence="6">The sequence shown here is derived from an EMBL/GenBank/DDBJ whole genome shotgun (WGS) entry which is preliminary data.</text>
</comment>
<dbReference type="Gene3D" id="3.30.420.10">
    <property type="entry name" value="Ribonuclease H-like superfamily/Ribonuclease H"/>
    <property type="match status" value="1"/>
</dbReference>
<evidence type="ECO:0000256" key="1">
    <source>
        <dbReference type="SAM" id="MobiDB-lite"/>
    </source>
</evidence>
<feature type="domain" description="Reverse transcriptase zinc-binding" evidence="3">
    <location>
        <begin position="670"/>
        <end position="767"/>
    </location>
</feature>
<dbReference type="InterPro" id="IPR044730">
    <property type="entry name" value="RNase_H-like_dom_plant"/>
</dbReference>
<feature type="domain" description="Zinc knuckle CX2CX4HX4C" evidence="5">
    <location>
        <begin position="185"/>
        <end position="232"/>
    </location>
</feature>
<dbReference type="PANTHER" id="PTHR31286">
    <property type="entry name" value="GLYCINE-RICH CELL WALL STRUCTURAL PROTEIN 1.8-LIKE"/>
    <property type="match status" value="1"/>
</dbReference>
<dbReference type="InterPro" id="IPR025836">
    <property type="entry name" value="Zn_knuckle_CX2CX4HX4C"/>
</dbReference>
<dbReference type="InterPro" id="IPR002156">
    <property type="entry name" value="RNaseH_domain"/>
</dbReference>
<protein>
    <recommendedName>
        <fullName evidence="8">CCHC-type domain-containing protein</fullName>
    </recommendedName>
</protein>
<sequence length="943" mass="103466">MTTPFLLSSPTSLPSQPGPAFSASSDEDEIIEVDESILAKSRRKYLVSLVRWFLADRPINRRSASVSIINAWRLQGHVHYTELAQNRLLFTFDLESDLSKVLARAPWCFMGYPILLSRWSPDTPPLSLHLSSLPIWIQLHGLSPDLHIVEVGSQLCKSLGEVLSVDLPEDGLAQWGKFLRVRVCMDVLKPLVAGKCIRSLSNGRLPIQFRYERLPRFCFHCGIMGHVIFNCSSASSSSGEGRANRFGPWLRAELPEIHPFGSSKPLDTGLHDPMRSGPLGSVSDGLRRCSESSASPVVESVLVLAELTWSAATSPHAGLPTSHGFCSSFDNCPPPHPISNLEPVTSSDRSLILSPLPIHSSVTILPAFNEPISSYIETSVIQNNPTHSLVQVERLEIRTRFLSISFNPDPPPASNLTLIPMDSVSQEVGRLSNMGPTHFGPVPRSLRSNARLSPYVGTRRDSYLAPVDDSAIISKDSLHPLSLDDVIRRRRNLISCLRNVNGDWLYNPSDIQADILDHFTSVFRSSNPSGIQAVLQQVPTRITPDMLSILDSPFTEAEIFTALSQIGLLKAPGPDGYPAQFFQSEWSTIGSDIVLAAVINEILRFYGAATGQLINKKKSDLIDPISKGWNLNALHCLFSDEECSAILAIQPSSRGVADRWVWHFDSKGRFSVKSAYHVAMHNGSSPIVTSRGSAILDNPSLWKSILQMKIPRKLQFFIWRGCSNALAVEANLAHRNIARGVLCPWCGCADETVEHCLIQCTFARAVWFSSPLALHHRPQGSCSFAEWWIAIVNHLRLQPEPTSRSGWPLVSPKPPISAPSIWESPLAGFIKINCDGAFVHQGSTGGAAAVGRDSVGQVVDFRVKVSACSSPIMAEAKAICLGILLASESQWKNIIVESDSLSLILALNSSGGSFPLEVLILMEDMKASLCGFERVSFRLFLVL</sequence>
<dbReference type="PANTHER" id="PTHR31286:SF167">
    <property type="entry name" value="OS09G0268800 PROTEIN"/>
    <property type="match status" value="1"/>
</dbReference>